<reference evidence="2 3" key="1">
    <citation type="submission" date="2018-03" db="EMBL/GenBank/DDBJ databases">
        <title>Defining the species Micromonospora saelicesensis and Micromonospora noduli under the framework of genomics.</title>
        <authorList>
            <person name="Riesco R."/>
            <person name="Trujillo M.E."/>
        </authorList>
    </citation>
    <scope>NUCLEOTIDE SEQUENCE [LARGE SCALE GENOMIC DNA]</scope>
    <source>
        <strain evidence="2 3">PSN13</strain>
    </source>
</reference>
<sequence>MADTTEATERVASENPTTDNPEAGGERPQDVPPEVKRALSKANKEAETLRLKLKEYEDRDKSEAEKTAERLTAAEQRAAEAELRATRLEVAHEKGLTPAQAKRLVGATREELAADADEILRDFPTTPAAPERKVPKPDPSQGSRGGAKPSSAERANSRLERLGIRKPAST</sequence>
<comment type="caution">
    <text evidence="2">The sequence shown here is derived from an EMBL/GenBank/DDBJ whole genome shotgun (WGS) entry which is preliminary data.</text>
</comment>
<feature type="region of interest" description="Disordered" evidence="1">
    <location>
        <begin position="1"/>
        <end position="78"/>
    </location>
</feature>
<proteinExistence type="predicted"/>
<evidence type="ECO:0000313" key="3">
    <source>
        <dbReference type="Proteomes" id="UP000249419"/>
    </source>
</evidence>
<dbReference type="Proteomes" id="UP000249419">
    <property type="component" value="Unassembled WGS sequence"/>
</dbReference>
<feature type="compositionally biased region" description="Basic and acidic residues" evidence="1">
    <location>
        <begin position="24"/>
        <end position="69"/>
    </location>
</feature>
<dbReference type="AlphaFoldDB" id="A0A328NIK9"/>
<feature type="region of interest" description="Disordered" evidence="1">
    <location>
        <begin position="115"/>
        <end position="170"/>
    </location>
</feature>
<evidence type="ECO:0008006" key="4">
    <source>
        <dbReference type="Google" id="ProtNLM"/>
    </source>
</evidence>
<gene>
    <name evidence="2" type="ORF">PSN13_06509</name>
</gene>
<dbReference type="RefSeq" id="WP_112678863.1">
    <property type="nucleotide sequence ID" value="NZ_PYAG01000041.1"/>
</dbReference>
<name>A0A328NIK9_9ACTN</name>
<evidence type="ECO:0000313" key="2">
    <source>
        <dbReference type="EMBL" id="RAO26481.1"/>
    </source>
</evidence>
<organism evidence="2 3">
    <name type="scientific">Micromonospora saelicesensis</name>
    <dbReference type="NCBI Taxonomy" id="285676"/>
    <lineage>
        <taxon>Bacteria</taxon>
        <taxon>Bacillati</taxon>
        <taxon>Actinomycetota</taxon>
        <taxon>Actinomycetes</taxon>
        <taxon>Micromonosporales</taxon>
        <taxon>Micromonosporaceae</taxon>
        <taxon>Micromonospora</taxon>
    </lineage>
</organism>
<dbReference type="EMBL" id="PYAG01000041">
    <property type="protein sequence ID" value="RAO26481.1"/>
    <property type="molecule type" value="Genomic_DNA"/>
</dbReference>
<evidence type="ECO:0000256" key="1">
    <source>
        <dbReference type="SAM" id="MobiDB-lite"/>
    </source>
</evidence>
<protein>
    <recommendedName>
        <fullName evidence="4">Scaffolding protein</fullName>
    </recommendedName>
</protein>
<accession>A0A328NIK9</accession>